<proteinExistence type="predicted"/>
<reference evidence="1" key="1">
    <citation type="journal article" date="2014" name="DNA Res.">
        <title>A complete view of the genetic diversity of the Escherichia coli O-antigen biosynthesis gene cluster.</title>
        <authorList>
            <person name="Iguchi A."/>
            <person name="Iyoda S."/>
            <person name="Kikuchi T."/>
            <person name="Ogura Y."/>
            <person name="Katsura K."/>
            <person name="Ohnishi M."/>
            <person name="Hayashi T."/>
            <person name="Thomson N.R."/>
        </authorList>
    </citation>
    <scope>NUCLEOTIDE SEQUENCE</scope>
    <source>
        <strain evidence="1">93404-41</strain>
    </source>
</reference>
<dbReference type="PANTHER" id="PTHR45947:SF3">
    <property type="entry name" value="SULFOQUINOVOSYL TRANSFERASE SQD2"/>
    <property type="match status" value="1"/>
</dbReference>
<dbReference type="Pfam" id="PF13692">
    <property type="entry name" value="Glyco_trans_1_4"/>
    <property type="match status" value="1"/>
</dbReference>
<dbReference type="SUPFAM" id="SSF53756">
    <property type="entry name" value="UDP-Glycosyltransferase/glycogen phosphorylase"/>
    <property type="match status" value="1"/>
</dbReference>
<accession>A0A0A8J3N3</accession>
<dbReference type="InterPro" id="IPR050194">
    <property type="entry name" value="Glycosyltransferase_grp1"/>
</dbReference>
<dbReference type="EMBL" id="AB811598">
    <property type="protein sequence ID" value="BAQ00598.1"/>
    <property type="molecule type" value="Genomic_DNA"/>
</dbReference>
<name>A0A0A8J3N3_ECOLX</name>
<sequence length="390" mass="44901">MNIGLYCNWKVKPHKNGGFYIPSVHAKYILVFKKIYKKIFLLSNVGSDEINDSDVLIVDDDIHLIELPGFKNYLSALRFSKQIINGINELTEQCKYIYVRTPEPLCWFFMFAKNKDKIIINHHFTSNPLDVLLKQKSFFSLKKYIKYIAFLPEYYLSIISACVNNATCNGPSVLKNIPFFLRKRIRILIENTLTKEELVEKEYCERTHAGCYNFICVSRLQEGKGLQELISAFSAFLNKHIDIDAHLTIIGDGPLKKCLEVQVATLSVSNRITIQGYVQNGEPLNEFYRNAHFLINPSLSETGPRVILEAMSEGCVCLSTDVGYVRYILSQEPVFDSLIIRSDFERQFCLIAKELCVNKELYTELSMKSFFIAQKYSLDSFVENIFIGQE</sequence>
<protein>
    <submittedName>
        <fullName evidence="1">Putative glycosyltransferase</fullName>
    </submittedName>
</protein>
<organism evidence="1">
    <name type="scientific">Escherichia coli</name>
    <dbReference type="NCBI Taxonomy" id="562"/>
    <lineage>
        <taxon>Bacteria</taxon>
        <taxon>Pseudomonadati</taxon>
        <taxon>Pseudomonadota</taxon>
        <taxon>Gammaproteobacteria</taxon>
        <taxon>Enterobacterales</taxon>
        <taxon>Enterobacteriaceae</taxon>
        <taxon>Escherichia</taxon>
    </lineage>
</organism>
<dbReference type="PANTHER" id="PTHR45947">
    <property type="entry name" value="SULFOQUINOVOSYL TRANSFERASE SQD2"/>
    <property type="match status" value="1"/>
</dbReference>
<dbReference type="CDD" id="cd03801">
    <property type="entry name" value="GT4_PimA-like"/>
    <property type="match status" value="1"/>
</dbReference>
<dbReference type="Gene3D" id="3.40.50.2000">
    <property type="entry name" value="Glycogen Phosphorylase B"/>
    <property type="match status" value="2"/>
</dbReference>
<dbReference type="GO" id="GO:0016757">
    <property type="term" value="F:glycosyltransferase activity"/>
    <property type="evidence" value="ECO:0007669"/>
    <property type="project" value="TreeGrafter"/>
</dbReference>
<dbReference type="AlphaFoldDB" id="A0A0A8J3N3"/>
<dbReference type="RefSeq" id="WP_126496971.1">
    <property type="nucleotide sequence ID" value="NZ_LR134236.1"/>
</dbReference>
<keyword evidence="1" id="KW-0808">Transferase</keyword>
<evidence type="ECO:0000313" key="1">
    <source>
        <dbReference type="EMBL" id="BAQ00598.1"/>
    </source>
</evidence>